<proteinExistence type="predicted"/>
<reference evidence="1 2" key="1">
    <citation type="journal article" date="2021" name="Microorganisms">
        <title>Bacterial Dimethylsulfoniopropionate Biosynthesis in the East China Sea.</title>
        <authorList>
            <person name="Liu J."/>
            <person name="Zhang Y."/>
            <person name="Liu J."/>
            <person name="Zhong H."/>
            <person name="Williams B.T."/>
            <person name="Zheng Y."/>
            <person name="Curson A.R.J."/>
            <person name="Sun C."/>
            <person name="Sun H."/>
            <person name="Song D."/>
            <person name="Wagner Mackenzie B."/>
            <person name="Bermejo Martinez A."/>
            <person name="Todd J.D."/>
            <person name="Zhang X.H."/>
        </authorList>
    </citation>
    <scope>NUCLEOTIDE SEQUENCE [LARGE SCALE GENOMIC DNA]</scope>
    <source>
        <strain evidence="1 2">ESS08</strain>
    </source>
</reference>
<accession>A0A944CJZ9</accession>
<sequence length="247" mass="28579">MRPVSVFIMDVTKSSSAGYGEELSSYLGQLETYIKNWYGKNVSVQVKHRSGDELILLAEGYSSAFITAFYLSLLWKYQNNLPYFGLAYGSLDRKVEEVDIEKWIHPLVKQARNANDHLKKQKDRDSFFFQRHDGDPNLQTLMNGMLMLQHVLRMQQTEIQRLVCSLYLIYGKQNAVAELLDRSAPTVYSHFKKGHCEQVLRSFRDIVSVLDASQGNEFPDLKLNQTKTFEESIRTNIKSQLQDIFSF</sequence>
<dbReference type="AlphaFoldDB" id="A0A944CJZ9"/>
<organism evidence="1 2">
    <name type="scientific">Mesobacillus boroniphilus</name>
    <dbReference type="NCBI Taxonomy" id="308892"/>
    <lineage>
        <taxon>Bacteria</taxon>
        <taxon>Bacillati</taxon>
        <taxon>Bacillota</taxon>
        <taxon>Bacilli</taxon>
        <taxon>Bacillales</taxon>
        <taxon>Bacillaceae</taxon>
        <taxon>Mesobacillus</taxon>
    </lineage>
</organism>
<keyword evidence="2" id="KW-1185">Reference proteome</keyword>
<dbReference type="Proteomes" id="UP000761411">
    <property type="component" value="Unassembled WGS sequence"/>
</dbReference>
<dbReference type="RefSeq" id="WP_213367915.1">
    <property type="nucleotide sequence ID" value="NZ_QTKX01000001.1"/>
</dbReference>
<evidence type="ECO:0000313" key="2">
    <source>
        <dbReference type="Proteomes" id="UP000761411"/>
    </source>
</evidence>
<comment type="caution">
    <text evidence="1">The sequence shown here is derived from an EMBL/GenBank/DDBJ whole genome shotgun (WGS) entry which is preliminary data.</text>
</comment>
<name>A0A944CJZ9_9BACI</name>
<evidence type="ECO:0000313" key="1">
    <source>
        <dbReference type="EMBL" id="MBS8264418.1"/>
    </source>
</evidence>
<dbReference type="EMBL" id="QTKX01000001">
    <property type="protein sequence ID" value="MBS8264418.1"/>
    <property type="molecule type" value="Genomic_DNA"/>
</dbReference>
<protein>
    <submittedName>
        <fullName evidence="1">Uncharacterized protein</fullName>
    </submittedName>
</protein>
<gene>
    <name evidence="1" type="ORF">DYI25_08220</name>
</gene>